<feature type="transmembrane region" description="Helical" evidence="7">
    <location>
        <begin position="502"/>
        <end position="524"/>
    </location>
</feature>
<keyword evidence="3 7" id="KW-0812">Transmembrane</keyword>
<evidence type="ECO:0000256" key="4">
    <source>
        <dbReference type="ARBA" id="ARBA00022989"/>
    </source>
</evidence>
<gene>
    <name evidence="8" type="ORF">HYH03_010494</name>
</gene>
<evidence type="ECO:0000256" key="7">
    <source>
        <dbReference type="SAM" id="Phobius"/>
    </source>
</evidence>
<keyword evidence="2" id="KW-1003">Cell membrane</keyword>
<dbReference type="PANTHER" id="PTHR42920">
    <property type="entry name" value="OS03G0707200 PROTEIN-RELATED"/>
    <property type="match status" value="1"/>
</dbReference>
<feature type="transmembrane region" description="Helical" evidence="7">
    <location>
        <begin position="438"/>
        <end position="460"/>
    </location>
</feature>
<accession>A0A835XXX2</accession>
<dbReference type="OrthoDB" id="2017960at2759"/>
<dbReference type="Proteomes" id="UP000612055">
    <property type="component" value="Unassembled WGS sequence"/>
</dbReference>
<feature type="transmembrane region" description="Helical" evidence="7">
    <location>
        <begin position="577"/>
        <end position="595"/>
    </location>
</feature>
<evidence type="ECO:0000313" key="8">
    <source>
        <dbReference type="EMBL" id="KAG2491048.1"/>
    </source>
</evidence>
<proteinExistence type="predicted"/>
<feature type="transmembrane region" description="Helical" evidence="7">
    <location>
        <begin position="472"/>
        <end position="490"/>
    </location>
</feature>
<evidence type="ECO:0000256" key="5">
    <source>
        <dbReference type="ARBA" id="ARBA00023136"/>
    </source>
</evidence>
<protein>
    <recommendedName>
        <fullName evidence="10">EamA domain-containing protein</fullName>
    </recommendedName>
</protein>
<feature type="region of interest" description="Disordered" evidence="6">
    <location>
        <begin position="249"/>
        <end position="275"/>
    </location>
</feature>
<feature type="compositionally biased region" description="Pro residues" evidence="6">
    <location>
        <begin position="192"/>
        <end position="202"/>
    </location>
</feature>
<feature type="compositionally biased region" description="Gly residues" evidence="6">
    <location>
        <begin position="265"/>
        <end position="274"/>
    </location>
</feature>
<evidence type="ECO:0000313" key="9">
    <source>
        <dbReference type="Proteomes" id="UP000612055"/>
    </source>
</evidence>
<dbReference type="InterPro" id="IPR051258">
    <property type="entry name" value="Diverse_Substrate_Transporter"/>
</dbReference>
<dbReference type="EMBL" id="JAEHOE010000056">
    <property type="protein sequence ID" value="KAG2491048.1"/>
    <property type="molecule type" value="Genomic_DNA"/>
</dbReference>
<keyword evidence="5 7" id="KW-0472">Membrane</keyword>
<keyword evidence="9" id="KW-1185">Reference proteome</keyword>
<sequence length="691" mass="66226">MPPSSRGLARDLDLDGGGPHVGHSGLHHLHGGGRGERGGGGSLALELPPSRGPPVLRPGRAASRRHLFGALCLLAVAGLWGSYSPVLKFLFTQPQPPSAALMTAAQALLAALFLLGSGAAEAAARTLGASAPAPAPPPRLGPWLGAGVGFTTLLGCWQPVARALGRRRHRREPLFPPRPPLQSVPVHAGHGPNPPHPYAPPPHHGHHAHGPGGGDLLAHSRSAPHVGAVGGLGGGEGGLVALPGFGGPASAGGSGPPSDLSSASSGGGSVGGGASVPLQGAGRGALLPSVGSGGSGPGWAGRNVLARPLPSLAAAGLELGAYNFFAVALGTWGVQLLSATKVAFLGQATSLMTPFLVALSGQRVAAAVWAACAAGAMGGALVALDGSSGGHAAAAVSAAAAAAASGAGGVVPAAPPAGALAGEHGGGSRAMRLETGGAGAGAGAAGAGAGAALAGSMLHAGLPPALSQESMGANYVLASCVFYALGTVRMGVHSGRFGPLELAAASALAYAGLSAVWLGAEVLGTPSGGRADADEVWRLLGDPVALVLVLWAGFGPGALSSYLQVMGQKIVPAAQAQMLYSSTPLWSALLARLLLRGSDGAMGRLAWLGGGIMLGASLGASLAEAALAGRGGGGGTAGGGGGTGSGAGTGSGERGGSASGGKGDRSSSSGVGFGLGLGGAEGEKEEAERDL</sequence>
<evidence type="ECO:0000256" key="6">
    <source>
        <dbReference type="SAM" id="MobiDB-lite"/>
    </source>
</evidence>
<comment type="caution">
    <text evidence="8">The sequence shown here is derived from an EMBL/GenBank/DDBJ whole genome shotgun (WGS) entry which is preliminary data.</text>
</comment>
<reference evidence="8" key="1">
    <citation type="journal article" date="2020" name="bioRxiv">
        <title>Comparative genomics of Chlamydomonas.</title>
        <authorList>
            <person name="Craig R.J."/>
            <person name="Hasan A.R."/>
            <person name="Ness R.W."/>
            <person name="Keightley P.D."/>
        </authorList>
    </citation>
    <scope>NUCLEOTIDE SEQUENCE</scope>
    <source>
        <strain evidence="8">CCAP 11/70</strain>
    </source>
</reference>
<comment type="subcellular location">
    <subcellularLocation>
        <location evidence="1">Cell membrane</location>
        <topology evidence="1">Multi-pass membrane protein</topology>
    </subcellularLocation>
</comment>
<feature type="compositionally biased region" description="Gly residues" evidence="6">
    <location>
        <begin position="633"/>
        <end position="661"/>
    </location>
</feature>
<feature type="region of interest" description="Disordered" evidence="6">
    <location>
        <begin position="171"/>
        <end position="230"/>
    </location>
</feature>
<dbReference type="PANTHER" id="PTHR42920:SF23">
    <property type="entry name" value="EAMA DOMAIN-CONTAINING PROTEIN"/>
    <property type="match status" value="1"/>
</dbReference>
<evidence type="ECO:0000256" key="1">
    <source>
        <dbReference type="ARBA" id="ARBA00004651"/>
    </source>
</evidence>
<evidence type="ECO:0000256" key="2">
    <source>
        <dbReference type="ARBA" id="ARBA00022475"/>
    </source>
</evidence>
<feature type="transmembrane region" description="Helical" evidence="7">
    <location>
        <begin position="67"/>
        <end position="87"/>
    </location>
</feature>
<feature type="transmembrane region" description="Helical" evidence="7">
    <location>
        <begin position="544"/>
        <end position="565"/>
    </location>
</feature>
<keyword evidence="4 7" id="KW-1133">Transmembrane helix</keyword>
<feature type="transmembrane region" description="Helical" evidence="7">
    <location>
        <begin position="607"/>
        <end position="627"/>
    </location>
</feature>
<name>A0A835XXX2_9CHLO</name>
<dbReference type="AlphaFoldDB" id="A0A835XXX2"/>
<feature type="region of interest" description="Disordered" evidence="6">
    <location>
        <begin position="633"/>
        <end position="691"/>
    </location>
</feature>
<evidence type="ECO:0000256" key="3">
    <source>
        <dbReference type="ARBA" id="ARBA00022692"/>
    </source>
</evidence>
<feature type="transmembrane region" description="Helical" evidence="7">
    <location>
        <begin position="99"/>
        <end position="120"/>
    </location>
</feature>
<feature type="region of interest" description="Disordered" evidence="6">
    <location>
        <begin position="1"/>
        <end position="58"/>
    </location>
</feature>
<organism evidence="8 9">
    <name type="scientific">Edaphochlamys debaryana</name>
    <dbReference type="NCBI Taxonomy" id="47281"/>
    <lineage>
        <taxon>Eukaryota</taxon>
        <taxon>Viridiplantae</taxon>
        <taxon>Chlorophyta</taxon>
        <taxon>core chlorophytes</taxon>
        <taxon>Chlorophyceae</taxon>
        <taxon>CS clade</taxon>
        <taxon>Chlamydomonadales</taxon>
        <taxon>Chlamydomonadales incertae sedis</taxon>
        <taxon>Edaphochlamys</taxon>
    </lineage>
</organism>
<feature type="compositionally biased region" description="Gly residues" evidence="6">
    <location>
        <begin position="671"/>
        <end position="680"/>
    </location>
</feature>
<evidence type="ECO:0008006" key="10">
    <source>
        <dbReference type="Google" id="ProtNLM"/>
    </source>
</evidence>
<dbReference type="GO" id="GO:0005886">
    <property type="term" value="C:plasma membrane"/>
    <property type="evidence" value="ECO:0007669"/>
    <property type="project" value="UniProtKB-SubCell"/>
</dbReference>